<dbReference type="SUPFAM" id="SSF51735">
    <property type="entry name" value="NAD(P)-binding Rossmann-fold domains"/>
    <property type="match status" value="1"/>
</dbReference>
<evidence type="ECO:0000256" key="3">
    <source>
        <dbReference type="RuleBase" id="RU000363"/>
    </source>
</evidence>
<protein>
    <submittedName>
        <fullName evidence="5">SDR family oxidoreductase</fullName>
    </submittedName>
</protein>
<reference evidence="5 6" key="1">
    <citation type="submission" date="2020-07" db="EMBL/GenBank/DDBJ databases">
        <authorList>
            <person name="Li M."/>
        </authorList>
    </citation>
    <scope>NUCLEOTIDE SEQUENCE [LARGE SCALE GENOMIC DNA]</scope>
    <source>
        <strain evidence="5 6">DSM 23284</strain>
    </source>
</reference>
<dbReference type="Pfam" id="PF00106">
    <property type="entry name" value="adh_short"/>
    <property type="match status" value="1"/>
</dbReference>
<dbReference type="InterPro" id="IPR057326">
    <property type="entry name" value="KR_dom"/>
</dbReference>
<dbReference type="InterPro" id="IPR050259">
    <property type="entry name" value="SDR"/>
</dbReference>
<proteinExistence type="inferred from homology"/>
<keyword evidence="6" id="KW-1185">Reference proteome</keyword>
<organism evidence="5 6">
    <name type="scientific">Stappia taiwanensis</name>
    <dbReference type="NCBI Taxonomy" id="992267"/>
    <lineage>
        <taxon>Bacteria</taxon>
        <taxon>Pseudomonadati</taxon>
        <taxon>Pseudomonadota</taxon>
        <taxon>Alphaproteobacteria</taxon>
        <taxon>Hyphomicrobiales</taxon>
        <taxon>Stappiaceae</taxon>
        <taxon>Stappia</taxon>
    </lineage>
</organism>
<dbReference type="Gene3D" id="3.40.50.720">
    <property type="entry name" value="NAD(P)-binding Rossmann-like Domain"/>
    <property type="match status" value="1"/>
</dbReference>
<evidence type="ECO:0000256" key="1">
    <source>
        <dbReference type="ARBA" id="ARBA00006484"/>
    </source>
</evidence>
<dbReference type="Proteomes" id="UP000559404">
    <property type="component" value="Unassembled WGS sequence"/>
</dbReference>
<dbReference type="PROSITE" id="PS00061">
    <property type="entry name" value="ADH_SHORT"/>
    <property type="match status" value="1"/>
</dbReference>
<dbReference type="FunFam" id="3.40.50.720:FF:000173">
    <property type="entry name" value="3-oxoacyl-[acyl-carrier protein] reductase"/>
    <property type="match status" value="1"/>
</dbReference>
<evidence type="ECO:0000256" key="2">
    <source>
        <dbReference type="ARBA" id="ARBA00023002"/>
    </source>
</evidence>
<dbReference type="RefSeq" id="WP_181760881.1">
    <property type="nucleotide sequence ID" value="NZ_BMCR01000003.1"/>
</dbReference>
<comment type="similarity">
    <text evidence="1 3">Belongs to the short-chain dehydrogenases/reductases (SDR) family.</text>
</comment>
<keyword evidence="2" id="KW-0560">Oxidoreductase</keyword>
<dbReference type="InterPro" id="IPR020904">
    <property type="entry name" value="Sc_DH/Rdtase_CS"/>
</dbReference>
<evidence type="ECO:0000313" key="5">
    <source>
        <dbReference type="EMBL" id="MBA4612698.1"/>
    </source>
</evidence>
<name>A0A838XVQ9_9HYPH</name>
<dbReference type="PANTHER" id="PTHR42879:SF2">
    <property type="entry name" value="3-OXOACYL-[ACYL-CARRIER-PROTEIN] REDUCTASE FABG"/>
    <property type="match status" value="1"/>
</dbReference>
<sequence length="244" mass="25359">MTPPSTILITGASRGIGASIAEHLAAGGHRLALCYRSDRGAADQIAATVQAAGAEAEVFQADMSDPQETRELPARVAARFGGIDAVVGNAGMTKDGPFFTLQADQISSVIRTNLTGTLRLLLGALPFLEQSAAGRIVLVSSLGGVYGTDGQVPYSASKGGLIGVTHWLGELLGPKGIGVNAVAPGFIETDMTAALARERIQPFLDVSALRRIGKPEEIAQAVRFLLEPGYVQSTTIRCDGGFAR</sequence>
<comment type="caution">
    <text evidence="5">The sequence shown here is derived from an EMBL/GenBank/DDBJ whole genome shotgun (WGS) entry which is preliminary data.</text>
</comment>
<dbReference type="PRINTS" id="PR00080">
    <property type="entry name" value="SDRFAMILY"/>
</dbReference>
<dbReference type="InterPro" id="IPR036291">
    <property type="entry name" value="NAD(P)-bd_dom_sf"/>
</dbReference>
<gene>
    <name evidence="5" type="ORF">H1W37_13605</name>
</gene>
<dbReference type="AlphaFoldDB" id="A0A838XVQ9"/>
<dbReference type="InterPro" id="IPR002347">
    <property type="entry name" value="SDR_fam"/>
</dbReference>
<evidence type="ECO:0000313" key="6">
    <source>
        <dbReference type="Proteomes" id="UP000559404"/>
    </source>
</evidence>
<dbReference type="PANTHER" id="PTHR42879">
    <property type="entry name" value="3-OXOACYL-(ACYL-CARRIER-PROTEIN) REDUCTASE"/>
    <property type="match status" value="1"/>
</dbReference>
<dbReference type="PRINTS" id="PR00081">
    <property type="entry name" value="GDHRDH"/>
</dbReference>
<dbReference type="EMBL" id="JACEON010000012">
    <property type="protein sequence ID" value="MBA4612698.1"/>
    <property type="molecule type" value="Genomic_DNA"/>
</dbReference>
<reference evidence="5 6" key="2">
    <citation type="submission" date="2020-08" db="EMBL/GenBank/DDBJ databases">
        <title>Stappia taiwanensis sp. nov., isolated from a coastal thermal spring.</title>
        <authorList>
            <person name="Kampfer P."/>
        </authorList>
    </citation>
    <scope>NUCLEOTIDE SEQUENCE [LARGE SCALE GENOMIC DNA]</scope>
    <source>
        <strain evidence="5 6">DSM 23284</strain>
    </source>
</reference>
<dbReference type="GO" id="GO:0032787">
    <property type="term" value="P:monocarboxylic acid metabolic process"/>
    <property type="evidence" value="ECO:0007669"/>
    <property type="project" value="UniProtKB-ARBA"/>
</dbReference>
<accession>A0A838XVQ9</accession>
<dbReference type="SMART" id="SM00822">
    <property type="entry name" value="PKS_KR"/>
    <property type="match status" value="1"/>
</dbReference>
<dbReference type="GO" id="GO:0016491">
    <property type="term" value="F:oxidoreductase activity"/>
    <property type="evidence" value="ECO:0007669"/>
    <property type="project" value="UniProtKB-KW"/>
</dbReference>
<evidence type="ECO:0000259" key="4">
    <source>
        <dbReference type="SMART" id="SM00822"/>
    </source>
</evidence>
<feature type="domain" description="Ketoreductase" evidence="4">
    <location>
        <begin position="5"/>
        <end position="185"/>
    </location>
</feature>